<dbReference type="Proteomes" id="UP000053237">
    <property type="component" value="Unassembled WGS sequence"/>
</dbReference>
<evidence type="ECO:0000313" key="4">
    <source>
        <dbReference type="EMBL" id="CCI43509.1"/>
    </source>
</evidence>
<feature type="compositionally biased region" description="Polar residues" evidence="2">
    <location>
        <begin position="1"/>
        <end position="10"/>
    </location>
</feature>
<dbReference type="InterPro" id="IPR004827">
    <property type="entry name" value="bZIP"/>
</dbReference>
<dbReference type="Gene3D" id="1.20.5.170">
    <property type="match status" value="1"/>
</dbReference>
<gene>
    <name evidence="4" type="ORF">BN9_042930</name>
</gene>
<keyword evidence="5" id="KW-1185">Reference proteome</keyword>
<dbReference type="SUPFAM" id="SSF57959">
    <property type="entry name" value="Leucine zipper domain"/>
    <property type="match status" value="1"/>
</dbReference>
<dbReference type="InterPro" id="IPR046347">
    <property type="entry name" value="bZIP_sf"/>
</dbReference>
<dbReference type="InParanoid" id="A0A024GA30"/>
<accession>A0A024GA30</accession>
<evidence type="ECO:0000256" key="2">
    <source>
        <dbReference type="SAM" id="MobiDB-lite"/>
    </source>
</evidence>
<feature type="compositionally biased region" description="Polar residues" evidence="2">
    <location>
        <begin position="489"/>
        <end position="499"/>
    </location>
</feature>
<feature type="compositionally biased region" description="Polar residues" evidence="2">
    <location>
        <begin position="410"/>
        <end position="419"/>
    </location>
</feature>
<dbReference type="SMART" id="SM00338">
    <property type="entry name" value="BRLZ"/>
    <property type="match status" value="1"/>
</dbReference>
<dbReference type="PANTHER" id="PTHR37616:SF2">
    <property type="entry name" value="BZIP DOMAIN-CONTAINING PROTEIN"/>
    <property type="match status" value="1"/>
</dbReference>
<comment type="caution">
    <text evidence="4">The sequence shown here is derived from an EMBL/GenBank/DDBJ whole genome shotgun (WGS) entry which is preliminary data.</text>
</comment>
<dbReference type="EMBL" id="CAIX01000050">
    <property type="protein sequence ID" value="CCI43509.1"/>
    <property type="molecule type" value="Genomic_DNA"/>
</dbReference>
<keyword evidence="1" id="KW-0175">Coiled coil</keyword>
<evidence type="ECO:0000256" key="1">
    <source>
        <dbReference type="SAM" id="Coils"/>
    </source>
</evidence>
<feature type="region of interest" description="Disordered" evidence="2">
    <location>
        <begin position="406"/>
        <end position="426"/>
    </location>
</feature>
<proteinExistence type="predicted"/>
<dbReference type="STRING" id="65357.A0A024GA30"/>
<dbReference type="GO" id="GO:0003700">
    <property type="term" value="F:DNA-binding transcription factor activity"/>
    <property type="evidence" value="ECO:0007669"/>
    <property type="project" value="InterPro"/>
</dbReference>
<feature type="coiled-coil region" evidence="1">
    <location>
        <begin position="145"/>
        <end position="234"/>
    </location>
</feature>
<evidence type="ECO:0000313" key="5">
    <source>
        <dbReference type="Proteomes" id="UP000053237"/>
    </source>
</evidence>
<dbReference type="Pfam" id="PF00170">
    <property type="entry name" value="bZIP_1"/>
    <property type="match status" value="1"/>
</dbReference>
<feature type="region of interest" description="Disordered" evidence="2">
    <location>
        <begin position="1"/>
        <end position="21"/>
    </location>
</feature>
<name>A0A024GA30_9STRA</name>
<dbReference type="PROSITE" id="PS50217">
    <property type="entry name" value="BZIP"/>
    <property type="match status" value="1"/>
</dbReference>
<dbReference type="OrthoDB" id="674948at2759"/>
<dbReference type="AlphaFoldDB" id="A0A024GA30"/>
<feature type="domain" description="BZIP" evidence="3">
    <location>
        <begin position="168"/>
        <end position="231"/>
    </location>
</feature>
<dbReference type="PANTHER" id="PTHR37616">
    <property type="entry name" value="BZIP TRANSCRIPTION FACTOR 60-LIKE"/>
    <property type="match status" value="1"/>
</dbReference>
<dbReference type="CDD" id="cd14686">
    <property type="entry name" value="bZIP"/>
    <property type="match status" value="1"/>
</dbReference>
<reference evidence="4 5" key="1">
    <citation type="submission" date="2012-05" db="EMBL/GenBank/DDBJ databases">
        <title>Recombination and specialization in a pathogen metapopulation.</title>
        <authorList>
            <person name="Gardiner A."/>
            <person name="Kemen E."/>
            <person name="Schultz-Larsen T."/>
            <person name="MacLean D."/>
            <person name="Van Oosterhout C."/>
            <person name="Jones J.D.G."/>
        </authorList>
    </citation>
    <scope>NUCLEOTIDE SEQUENCE [LARGE SCALE GENOMIC DNA]</scope>
    <source>
        <strain evidence="4 5">Ac Nc2</strain>
    </source>
</reference>
<protein>
    <recommendedName>
        <fullName evidence="3">BZIP domain-containing protein</fullName>
    </recommendedName>
</protein>
<feature type="region of interest" description="Disordered" evidence="2">
    <location>
        <begin position="489"/>
        <end position="519"/>
    </location>
</feature>
<evidence type="ECO:0000259" key="3">
    <source>
        <dbReference type="PROSITE" id="PS50217"/>
    </source>
</evidence>
<sequence length="642" mass="71946">MTASNLSSITHRPKYEPHSPAIKSEDISSELHQCSSIVRAPSLISANILKSSDLTTSARNDGHSSALYITPSLSSCKQQRAVRRDVVNARRDKRKQSHGVVSSPSDLCEDDMIDDFDQSNMKKTKFVLNKAETCSAFLTDITIFDEKTEERLREMEAQMNDFDTESKEAKKKRRLIRNRMSAQLHRERKKAYVGHLEQELQAKDEKLQNLQQQLAKMAKEHHELQQRIKSFETLRSSQLQNETHGLEHLFHDSSNRRNADDHDHGLDKKDANLLGFDHSLLECDSDAHVSTWPNTSEYALPENFVSHWEPTPSPETLFEYNCDHEVAAAAHAVASVSPKKNFAMMMAVIFSVSFFGDCANFFNKLASGSKFSYIFDANSPTDFSQFNVASRILASLEKTTWKEYRDPGSWNGNSNASTKKSADGLTPTIKSEADLEELEANATMSAEDSVGLLEEKTGSDDLIATLHDSLNDFFETTLTNSLFLDEECNNNSSPRSFADSTDGESDEENPKKCANTESRASALSLNERIANLWTEKHQVLMTISDRTHSTQHRSLGDFAQIIAILGKKTRAPTISDMMQTNEAVEARELLRSGADTVTFLYPLKALMNSFGAGEIENTLPGAIDEEEARYVEVCCQLRQKLG</sequence>
<organism evidence="4 5">
    <name type="scientific">Albugo candida</name>
    <dbReference type="NCBI Taxonomy" id="65357"/>
    <lineage>
        <taxon>Eukaryota</taxon>
        <taxon>Sar</taxon>
        <taxon>Stramenopiles</taxon>
        <taxon>Oomycota</taxon>
        <taxon>Peronosporomycetes</taxon>
        <taxon>Albuginales</taxon>
        <taxon>Albuginaceae</taxon>
        <taxon>Albugo</taxon>
    </lineage>
</organism>